<evidence type="ECO:0000256" key="1">
    <source>
        <dbReference type="SAM" id="MobiDB-lite"/>
    </source>
</evidence>
<feature type="compositionally biased region" description="Low complexity" evidence="1">
    <location>
        <begin position="513"/>
        <end position="532"/>
    </location>
</feature>
<accession>A0A1I2QKK2</accession>
<feature type="region of interest" description="Disordered" evidence="1">
    <location>
        <begin position="450"/>
        <end position="545"/>
    </location>
</feature>
<reference evidence="2 3" key="1">
    <citation type="submission" date="2016-10" db="EMBL/GenBank/DDBJ databases">
        <authorList>
            <person name="de Groot N.N."/>
        </authorList>
    </citation>
    <scope>NUCLEOTIDE SEQUENCE [LARGE SCALE GENOMIC DNA]</scope>
    <source>
        <strain>J11</strain>
        <strain evidence="3">PG 39</strain>
    </source>
</reference>
<name>A0A1I2QKK2_9CORY</name>
<dbReference type="EMBL" id="FOPJ01000002">
    <property type="protein sequence ID" value="SFG28924.1"/>
    <property type="molecule type" value="Genomic_DNA"/>
</dbReference>
<evidence type="ECO:0000313" key="3">
    <source>
        <dbReference type="Proteomes" id="UP000199065"/>
    </source>
</evidence>
<feature type="compositionally biased region" description="Polar residues" evidence="1">
    <location>
        <begin position="459"/>
        <end position="469"/>
    </location>
</feature>
<evidence type="ECO:0000313" key="2">
    <source>
        <dbReference type="EMBL" id="SFG28924.1"/>
    </source>
</evidence>
<organism evidence="2 3">
    <name type="scientific">Corynebacterium spheniscorum</name>
    <dbReference type="NCBI Taxonomy" id="185761"/>
    <lineage>
        <taxon>Bacteria</taxon>
        <taxon>Bacillati</taxon>
        <taxon>Actinomycetota</taxon>
        <taxon>Actinomycetes</taxon>
        <taxon>Mycobacteriales</taxon>
        <taxon>Corynebacteriaceae</taxon>
        <taxon>Corynebacterium</taxon>
    </lineage>
</organism>
<dbReference type="Proteomes" id="UP000199065">
    <property type="component" value="Unassembled WGS sequence"/>
</dbReference>
<gene>
    <name evidence="2" type="ORF">SAMN05660282_00506</name>
</gene>
<protein>
    <submittedName>
        <fullName evidence="2">Uncharacterized protein</fullName>
    </submittedName>
</protein>
<dbReference type="STRING" id="185761.SAMN05660282_00506"/>
<dbReference type="AlphaFoldDB" id="A0A1I2QKK2"/>
<feature type="compositionally biased region" description="Polar residues" evidence="1">
    <location>
        <begin position="477"/>
        <end position="491"/>
    </location>
</feature>
<sequence length="674" mass="68235">MTLSISTDQVRAVIDSLAVIHELAEEAEKVAASSSLGPGYSQVSGLDQLGVRHGQVLVGGPGSAQETLQRYAEHLRWIGETLDVSLTAFISHNELLARAFDDFEHDHRNQTEEVRFPARPAFEARCYEFPSPSVGTPTSLKALVADFASTDTAAQQSATEQWRKLSKKADRITADLNRAHDTLQEHNEGESFSKATATIWWAADAAEALGRNTYLLSLALNRMGNAHRMGQEIAEGMLARVEEVEDPDDRRRLEEVYLAAFPATFSPMVQSAVPPMNSLMSLSTDYYLPGGAVAGVDDLSERKPVDFDELFKTGVKALASQKKSAAAASHTMASVDAEMAAMNEVQHLAPTEVASLQAPATTLSNTAVPPAAPSSIGGVPGAGAGGGFGGGFGGAGGGGLLGGLQRFSQALGHIQGIAQGLGGFGNALNAGANTGFKGTAIGGVPAGNSAGARSGAHLDSSQWTSTHAQRQAALNLPSLNASTGEGLSGNSHGARGLSGVGLPTTSEVPKTQLAGLSTPSSATAGSGMGASPLSAGGMGMGTLNAHRSNHDLANLRGVGSAGGGVGGVGASQGAVPGTSGVGGAGSPMAAGSGMSRGVMSSGAMGGSGSTNSMMGTRPMMAMGQAGAHGEKQSAKTKGKVKSVTSAVEEDSNTAALLGEREGVVPGVIGAWVRG</sequence>
<proteinExistence type="predicted"/>
<keyword evidence="3" id="KW-1185">Reference proteome</keyword>
<dbReference type="OrthoDB" id="4428152at2"/>